<protein>
    <submittedName>
        <fullName evidence="1">Uncharacterized protein</fullName>
    </submittedName>
</protein>
<dbReference type="AlphaFoldDB" id="A0A6A4G6T1"/>
<evidence type="ECO:0000313" key="2">
    <source>
        <dbReference type="Proteomes" id="UP000434957"/>
    </source>
</evidence>
<comment type="caution">
    <text evidence="1">The sequence shown here is derived from an EMBL/GenBank/DDBJ whole genome shotgun (WGS) entry which is preliminary data.</text>
</comment>
<proteinExistence type="predicted"/>
<evidence type="ECO:0000313" key="1">
    <source>
        <dbReference type="EMBL" id="KAE9354627.1"/>
    </source>
</evidence>
<accession>A0A6A4G6T1</accession>
<keyword evidence="2" id="KW-1185">Reference proteome</keyword>
<gene>
    <name evidence="1" type="ORF">PR003_g3269</name>
</gene>
<name>A0A6A4G6T1_9STRA</name>
<reference evidence="1 2" key="1">
    <citation type="submission" date="2018-08" db="EMBL/GenBank/DDBJ databases">
        <title>Genomic investigation of the strawberry pathogen Phytophthora fragariae indicates pathogenicity is determined by transcriptional variation in three key races.</title>
        <authorList>
            <person name="Adams T.M."/>
            <person name="Armitage A.D."/>
            <person name="Sobczyk M.K."/>
            <person name="Bates H.J."/>
            <person name="Dunwell J.M."/>
            <person name="Nellist C.F."/>
            <person name="Harrison R.J."/>
        </authorList>
    </citation>
    <scope>NUCLEOTIDE SEQUENCE [LARGE SCALE GENOMIC DNA]</scope>
    <source>
        <strain evidence="1 2">SCRP333</strain>
    </source>
</reference>
<sequence length="135" mass="14709">MNWGMLDAGQRLLQAAVSKELMELLAPRYSCRVRRCAEAASFLARLADWPTTSPSFRVRVYHDEGARTGPWGDGVLKANSVETRGPTSGPQLLGLRQQEPGEATQLKAFTWPSSPACSSLNHVGSCCSSSRLDSR</sequence>
<dbReference type="EMBL" id="QXFT01000112">
    <property type="protein sequence ID" value="KAE9354627.1"/>
    <property type="molecule type" value="Genomic_DNA"/>
</dbReference>
<dbReference type="Proteomes" id="UP000434957">
    <property type="component" value="Unassembled WGS sequence"/>
</dbReference>
<organism evidence="1 2">
    <name type="scientific">Phytophthora rubi</name>
    <dbReference type="NCBI Taxonomy" id="129364"/>
    <lineage>
        <taxon>Eukaryota</taxon>
        <taxon>Sar</taxon>
        <taxon>Stramenopiles</taxon>
        <taxon>Oomycota</taxon>
        <taxon>Peronosporomycetes</taxon>
        <taxon>Peronosporales</taxon>
        <taxon>Peronosporaceae</taxon>
        <taxon>Phytophthora</taxon>
    </lineage>
</organism>